<keyword evidence="1" id="KW-1133">Transmembrane helix</keyword>
<organism evidence="2 3">
    <name type="scientific">Flavivirga jejuensis</name>
    <dbReference type="NCBI Taxonomy" id="870487"/>
    <lineage>
        <taxon>Bacteria</taxon>
        <taxon>Pseudomonadati</taxon>
        <taxon>Bacteroidota</taxon>
        <taxon>Flavobacteriia</taxon>
        <taxon>Flavobacteriales</taxon>
        <taxon>Flavobacteriaceae</taxon>
        <taxon>Flavivirga</taxon>
    </lineage>
</organism>
<protein>
    <recommendedName>
        <fullName evidence="4">Tetratricopeptide repeat protein</fullName>
    </recommendedName>
</protein>
<evidence type="ECO:0000313" key="2">
    <source>
        <dbReference type="EMBL" id="MDO5975465.1"/>
    </source>
</evidence>
<keyword evidence="3" id="KW-1185">Reference proteome</keyword>
<sequence length="487" mass="56350">MNFKITSNMIGWIIFIAGGIALIGSQVLRLRGEKKTKLQDDGIEKNMDGVAENKIGIRKLADDFRAFQQLNISDKFESYVDQEYGLTKVGLAKLLSDNILNSKSQLNKGLAYYLSNDTLNAIPIFTELIKETNPFEVRAISNSYLGRMEFYIGNLTKESSDYLLEAENLFKKFTTEDEDVKKVRATNYYDLAYYFKTHSHDFKLSQTYYLNSIEIYESINEDTSALYSSKLGAVYNDLYLLTNQGKLEGDTSLFLQRAKYYKLKSLNKKYDDDTFFKYINSLEISGTDYSEKEDYTNSFKEFEKAFKLLNDKILKNPSSKEFKLRKAETFTKVSKTYLGKYEKDLLEKDLIQAQKGLASASQIFQQNLTSTVSKNEIIILKSFHQVQGRFHRITNQYPEAISEFNESLKYIKHLISFDDSNLDYINYEANINYELALTYVVFPNNRGCIKAKDYAEKALYSYNKTGESRKLNKPFIEICNNIIKKCN</sequence>
<evidence type="ECO:0000313" key="3">
    <source>
        <dbReference type="Proteomes" id="UP001176806"/>
    </source>
</evidence>
<gene>
    <name evidence="2" type="ORF">Q4Q40_14815</name>
</gene>
<feature type="transmembrane region" description="Helical" evidence="1">
    <location>
        <begin position="12"/>
        <end position="30"/>
    </location>
</feature>
<comment type="caution">
    <text evidence="2">The sequence shown here is derived from an EMBL/GenBank/DDBJ whole genome shotgun (WGS) entry which is preliminary data.</text>
</comment>
<reference evidence="2" key="1">
    <citation type="submission" date="2023-07" db="EMBL/GenBank/DDBJ databases">
        <title>Two novel species in the genus Flavivirga.</title>
        <authorList>
            <person name="Kwon K."/>
        </authorList>
    </citation>
    <scope>NUCLEOTIDE SEQUENCE</scope>
    <source>
        <strain evidence="2">KACC 14158</strain>
    </source>
</reference>
<dbReference type="EMBL" id="JAUOEL010000005">
    <property type="protein sequence ID" value="MDO5975465.1"/>
    <property type="molecule type" value="Genomic_DNA"/>
</dbReference>
<keyword evidence="1" id="KW-0472">Membrane</keyword>
<keyword evidence="1" id="KW-0812">Transmembrane</keyword>
<evidence type="ECO:0000256" key="1">
    <source>
        <dbReference type="SAM" id="Phobius"/>
    </source>
</evidence>
<evidence type="ECO:0008006" key="4">
    <source>
        <dbReference type="Google" id="ProtNLM"/>
    </source>
</evidence>
<dbReference type="Proteomes" id="UP001176806">
    <property type="component" value="Unassembled WGS sequence"/>
</dbReference>
<dbReference type="RefSeq" id="WP_303302668.1">
    <property type="nucleotide sequence ID" value="NZ_BAABDA010000050.1"/>
</dbReference>
<proteinExistence type="predicted"/>
<accession>A0ABT8WQN4</accession>
<name>A0ABT8WQN4_9FLAO</name>